<evidence type="ECO:0000313" key="1">
    <source>
        <dbReference type="EMBL" id="KAJ1673663.1"/>
    </source>
</evidence>
<comment type="caution">
    <text evidence="1">The sequence shown here is derived from an EMBL/GenBank/DDBJ whole genome shotgun (WGS) entry which is preliminary data.</text>
</comment>
<keyword evidence="2" id="KW-1185">Reference proteome</keyword>
<organism evidence="1 2">
    <name type="scientific">Spiromyces aspiralis</name>
    <dbReference type="NCBI Taxonomy" id="68401"/>
    <lineage>
        <taxon>Eukaryota</taxon>
        <taxon>Fungi</taxon>
        <taxon>Fungi incertae sedis</taxon>
        <taxon>Zoopagomycota</taxon>
        <taxon>Kickxellomycotina</taxon>
        <taxon>Kickxellomycetes</taxon>
        <taxon>Kickxellales</taxon>
        <taxon>Kickxellaceae</taxon>
        <taxon>Spiromyces</taxon>
    </lineage>
</organism>
<dbReference type="Proteomes" id="UP001145114">
    <property type="component" value="Unassembled WGS sequence"/>
</dbReference>
<sequence length="317" mass="36878">MQKKIENVRRVYRRAISLPLLNVEEIWKKYDIFENEQDKAKAKKNLSDVSVIYMTARSAMREMSSYFALMQQYHPPYDLAVPPQWSENELQYLKVWKEYLTWEKSNPLKLEALGAVRERVRFTYKKALTYLRFYPEVWLEMTDYVNQFDPDMALEIIKDARTVLPESLSVNFMYAELCEIKKDYATCEGIYKGLKDKISHKFQKIETKHERHRKRVMSVGGAESKTEDPSNGEQDHSAAASQDNTSSVTGSDSDESESDDESEAYHSEEEDRSPDFGDNGQGNEMEEESGPVKSAAERALERKLKRLDSRFKAKLDK</sequence>
<gene>
    <name evidence="1" type="primary">RNA14_2</name>
    <name evidence="1" type="ORF">EV182_004800</name>
</gene>
<feature type="non-terminal residue" evidence="1">
    <location>
        <position position="317"/>
    </location>
</feature>
<evidence type="ECO:0000313" key="2">
    <source>
        <dbReference type="Proteomes" id="UP001145114"/>
    </source>
</evidence>
<reference evidence="1" key="1">
    <citation type="submission" date="2022-06" db="EMBL/GenBank/DDBJ databases">
        <title>Phylogenomic reconstructions and comparative analyses of Kickxellomycotina fungi.</title>
        <authorList>
            <person name="Reynolds N.K."/>
            <person name="Stajich J.E."/>
            <person name="Barry K."/>
            <person name="Grigoriev I.V."/>
            <person name="Crous P."/>
            <person name="Smith M.E."/>
        </authorList>
    </citation>
    <scope>NUCLEOTIDE SEQUENCE</scope>
    <source>
        <strain evidence="1">RSA 2271</strain>
    </source>
</reference>
<name>A0ACC1HAW8_9FUNG</name>
<dbReference type="EMBL" id="JAMZIH010006701">
    <property type="protein sequence ID" value="KAJ1673663.1"/>
    <property type="molecule type" value="Genomic_DNA"/>
</dbReference>
<proteinExistence type="predicted"/>
<accession>A0ACC1HAW8</accession>
<protein>
    <submittedName>
        <fullName evidence="1">mRNA 3'-end-processing protein rna14</fullName>
    </submittedName>
</protein>